<dbReference type="Gene3D" id="3.40.50.1820">
    <property type="entry name" value="alpha/beta hydrolase"/>
    <property type="match status" value="2"/>
</dbReference>
<evidence type="ECO:0000256" key="7">
    <source>
        <dbReference type="RuleBase" id="RU361156"/>
    </source>
</evidence>
<keyword evidence="2 7" id="KW-0121">Carboxypeptidase</keyword>
<dbReference type="EC" id="3.4.16.-" evidence="7"/>
<evidence type="ECO:0000313" key="8">
    <source>
        <dbReference type="EMBL" id="OWY97391.1"/>
    </source>
</evidence>
<dbReference type="OrthoDB" id="443318at2759"/>
<protein>
    <recommendedName>
        <fullName evidence="7">Carboxypeptidase</fullName>
        <ecNumber evidence="7">3.4.16.-</ecNumber>
    </recommendedName>
</protein>
<keyword evidence="9" id="KW-1185">Reference proteome</keyword>
<organism evidence="8 9">
    <name type="scientific">Phytophthora megakarya</name>
    <dbReference type="NCBI Taxonomy" id="4795"/>
    <lineage>
        <taxon>Eukaryota</taxon>
        <taxon>Sar</taxon>
        <taxon>Stramenopiles</taxon>
        <taxon>Oomycota</taxon>
        <taxon>Peronosporomycetes</taxon>
        <taxon>Peronosporales</taxon>
        <taxon>Peronosporaceae</taxon>
        <taxon>Phytophthora</taxon>
    </lineage>
</organism>
<dbReference type="PANTHER" id="PTHR11802">
    <property type="entry name" value="SERINE PROTEASE FAMILY S10 SERINE CARBOXYPEPTIDASE"/>
    <property type="match status" value="1"/>
</dbReference>
<evidence type="ECO:0000256" key="4">
    <source>
        <dbReference type="ARBA" id="ARBA00022729"/>
    </source>
</evidence>
<sequence>MAPVNEKTQLLPAEQTISSSANNKLKVKICLGILTVVTTVSLAEMGVRWWFFDEPATTTNGFICGDTKNEAGYIELVNKVDDHYFYWFFESRTSPDTDPLVLWLTGGPDLTTKTNPYSWNNNANVIWLDQPTGVGFSFGAPADKDYNETNVGENIYWFLQGFIKKYPEYRGREFFVTGESYGGHYVPAAAHYIWKANKAENSSNETATINLKGLAIGNGLTNELVQYAHNQEMNRNRYNITLLTDAQVEQMKIDSVE</sequence>
<dbReference type="InterPro" id="IPR001563">
    <property type="entry name" value="Peptidase_S10"/>
</dbReference>
<dbReference type="InterPro" id="IPR018202">
    <property type="entry name" value="Ser_caboxypep_ser_AS"/>
</dbReference>
<evidence type="ECO:0000256" key="1">
    <source>
        <dbReference type="ARBA" id="ARBA00009431"/>
    </source>
</evidence>
<comment type="similarity">
    <text evidence="1 7">Belongs to the peptidase S10 family.</text>
</comment>
<keyword evidence="5 7" id="KW-0378">Hydrolase</keyword>
<dbReference type="Proteomes" id="UP000198211">
    <property type="component" value="Unassembled WGS sequence"/>
</dbReference>
<dbReference type="Pfam" id="PF00450">
    <property type="entry name" value="Peptidase_S10"/>
    <property type="match status" value="2"/>
</dbReference>
<dbReference type="GO" id="GO:0006508">
    <property type="term" value="P:proteolysis"/>
    <property type="evidence" value="ECO:0007669"/>
    <property type="project" value="UniProtKB-KW"/>
</dbReference>
<accession>A0A225UWS5</accession>
<evidence type="ECO:0000256" key="5">
    <source>
        <dbReference type="ARBA" id="ARBA00022801"/>
    </source>
</evidence>
<dbReference type="InterPro" id="IPR029058">
    <property type="entry name" value="AB_hydrolase_fold"/>
</dbReference>
<dbReference type="PROSITE" id="PS00131">
    <property type="entry name" value="CARBOXYPEPT_SER_SER"/>
    <property type="match status" value="1"/>
</dbReference>
<keyword evidence="4" id="KW-0732">Signal</keyword>
<dbReference type="GO" id="GO:0004185">
    <property type="term" value="F:serine-type carboxypeptidase activity"/>
    <property type="evidence" value="ECO:0007669"/>
    <property type="project" value="UniProtKB-UniRule"/>
</dbReference>
<dbReference type="Gene3D" id="1.10.287.410">
    <property type="match status" value="1"/>
</dbReference>
<keyword evidence="6" id="KW-0325">Glycoprotein</keyword>
<evidence type="ECO:0000256" key="6">
    <source>
        <dbReference type="ARBA" id="ARBA00023180"/>
    </source>
</evidence>
<gene>
    <name evidence="8" type="ORF">PHMEG_00032091</name>
</gene>
<evidence type="ECO:0000313" key="9">
    <source>
        <dbReference type="Proteomes" id="UP000198211"/>
    </source>
</evidence>
<dbReference type="SUPFAM" id="SSF53474">
    <property type="entry name" value="alpha/beta-Hydrolases"/>
    <property type="match status" value="1"/>
</dbReference>
<dbReference type="EMBL" id="NBNE01010512">
    <property type="protein sequence ID" value="OWY97391.1"/>
    <property type="molecule type" value="Genomic_DNA"/>
</dbReference>
<dbReference type="AlphaFoldDB" id="A0A225UWS5"/>
<keyword evidence="3 7" id="KW-0645">Protease</keyword>
<dbReference type="PANTHER" id="PTHR11802:SF113">
    <property type="entry name" value="SERINE CARBOXYPEPTIDASE CTSA-4.1"/>
    <property type="match status" value="1"/>
</dbReference>
<evidence type="ECO:0000256" key="2">
    <source>
        <dbReference type="ARBA" id="ARBA00022645"/>
    </source>
</evidence>
<dbReference type="PRINTS" id="PR00724">
    <property type="entry name" value="CRBOXYPTASEC"/>
</dbReference>
<evidence type="ECO:0000256" key="3">
    <source>
        <dbReference type="ARBA" id="ARBA00022670"/>
    </source>
</evidence>
<name>A0A225UWS5_9STRA</name>
<reference evidence="9" key="1">
    <citation type="submission" date="2017-03" db="EMBL/GenBank/DDBJ databases">
        <title>Phytopthora megakarya and P. palmivora, two closely related causual agents of cacao black pod achieved similar genome size and gene model numbers by different mechanisms.</title>
        <authorList>
            <person name="Ali S."/>
            <person name="Shao J."/>
            <person name="Larry D.J."/>
            <person name="Kronmiller B."/>
            <person name="Shen D."/>
            <person name="Strem M.D."/>
            <person name="Melnick R.L."/>
            <person name="Guiltinan M.J."/>
            <person name="Tyler B.M."/>
            <person name="Meinhardt L.W."/>
            <person name="Bailey B.A."/>
        </authorList>
    </citation>
    <scope>NUCLEOTIDE SEQUENCE [LARGE SCALE GENOMIC DNA]</scope>
    <source>
        <strain evidence="9">zdho120</strain>
    </source>
</reference>
<proteinExistence type="inferred from homology"/>
<comment type="caution">
    <text evidence="8">The sequence shown here is derived from an EMBL/GenBank/DDBJ whole genome shotgun (WGS) entry which is preliminary data.</text>
</comment>